<accession>A0A319C2H7</accession>
<evidence type="ECO:0000313" key="2">
    <source>
        <dbReference type="Proteomes" id="UP000248340"/>
    </source>
</evidence>
<reference evidence="1 2" key="1">
    <citation type="submission" date="2016-12" db="EMBL/GenBank/DDBJ databases">
        <title>The genomes of Aspergillus section Nigri reveals drivers in fungal speciation.</title>
        <authorList>
            <consortium name="DOE Joint Genome Institute"/>
            <person name="Vesth T.C."/>
            <person name="Nybo J."/>
            <person name="Theobald S."/>
            <person name="Brandl J."/>
            <person name="Frisvad J.C."/>
            <person name="Nielsen K.F."/>
            <person name="Lyhne E.K."/>
            <person name="Kogle M.E."/>
            <person name="Kuo A."/>
            <person name="Riley R."/>
            <person name="Clum A."/>
            <person name="Nolan M."/>
            <person name="Lipzen A."/>
            <person name="Salamov A."/>
            <person name="Henrissat B."/>
            <person name="Wiebenga A."/>
            <person name="De Vries R.P."/>
            <person name="Grigoriev I.V."/>
            <person name="Mortensen U.H."/>
            <person name="Andersen M.R."/>
            <person name="Baker S.E."/>
        </authorList>
    </citation>
    <scope>NUCLEOTIDE SEQUENCE [LARGE SCALE GENOMIC DNA]</scope>
    <source>
        <strain evidence="1 2">CBS 121591</strain>
    </source>
</reference>
<keyword evidence="2" id="KW-1185">Reference proteome</keyword>
<dbReference type="EMBL" id="KZ821734">
    <property type="protein sequence ID" value="PYH77999.1"/>
    <property type="molecule type" value="Genomic_DNA"/>
</dbReference>
<sequence>MTLTVCVQGLWFTKQNHQCQTNSPTPKRPSGKGWYRLFVDSFELVGPSNGKHMRLIYPPLGMSFTEGQKLLPEDRFPTERAQRSLHLISNCIGLSSQKMIQFILGPVWDGLL</sequence>
<dbReference type="Proteomes" id="UP000248340">
    <property type="component" value="Unassembled WGS sequence"/>
</dbReference>
<evidence type="ECO:0000313" key="1">
    <source>
        <dbReference type="EMBL" id="PYH77999.1"/>
    </source>
</evidence>
<dbReference type="AlphaFoldDB" id="A0A319C2H7"/>
<protein>
    <submittedName>
        <fullName evidence="1">Uncharacterized protein</fullName>
    </submittedName>
</protein>
<dbReference type="RefSeq" id="XP_025488199.1">
    <property type="nucleotide sequence ID" value="XM_025640227.1"/>
</dbReference>
<dbReference type="VEuPathDB" id="FungiDB:BO82DRAFT_422976"/>
<proteinExistence type="predicted"/>
<gene>
    <name evidence="1" type="ORF">BO82DRAFT_422976</name>
</gene>
<dbReference type="STRING" id="1448315.A0A319C2H7"/>
<dbReference type="GeneID" id="37142969"/>
<organism evidence="1 2">
    <name type="scientific">Aspergillus uvarum CBS 121591</name>
    <dbReference type="NCBI Taxonomy" id="1448315"/>
    <lineage>
        <taxon>Eukaryota</taxon>
        <taxon>Fungi</taxon>
        <taxon>Dikarya</taxon>
        <taxon>Ascomycota</taxon>
        <taxon>Pezizomycotina</taxon>
        <taxon>Eurotiomycetes</taxon>
        <taxon>Eurotiomycetidae</taxon>
        <taxon>Eurotiales</taxon>
        <taxon>Aspergillaceae</taxon>
        <taxon>Aspergillus</taxon>
        <taxon>Aspergillus subgen. Circumdati</taxon>
    </lineage>
</organism>
<name>A0A319C2H7_9EURO</name>